<proteinExistence type="predicted"/>
<gene>
    <name evidence="1" type="ORF">SAMN04490178_11531</name>
</gene>
<sequence length="68" mass="7988">MRKALSALCSVCDIEMINMGNNQTHLFVCPKCQKNLGPFTDIYINQEQLDMRYKLEKAVMYLRKMNNK</sequence>
<dbReference type="AlphaFoldDB" id="A0A1H8WBS7"/>
<accession>A0A1H8WBS7</accession>
<evidence type="ECO:0000313" key="1">
    <source>
        <dbReference type="EMBL" id="SEP25081.1"/>
    </source>
</evidence>
<dbReference type="EMBL" id="FODY01000015">
    <property type="protein sequence ID" value="SEP25081.1"/>
    <property type="molecule type" value="Genomic_DNA"/>
</dbReference>
<keyword evidence="2" id="KW-1185">Reference proteome</keyword>
<dbReference type="Proteomes" id="UP000198847">
    <property type="component" value="Unassembled WGS sequence"/>
</dbReference>
<protein>
    <submittedName>
        <fullName evidence="1">Uncharacterized protein</fullName>
    </submittedName>
</protein>
<name>A0A1H8WBS7_9FIRM</name>
<reference evidence="1 2" key="1">
    <citation type="submission" date="2016-10" db="EMBL/GenBank/DDBJ databases">
        <authorList>
            <person name="de Groot N.N."/>
        </authorList>
    </citation>
    <scope>NUCLEOTIDE SEQUENCE [LARGE SCALE GENOMIC DNA]</scope>
    <source>
        <strain evidence="1 2">DSM 13305</strain>
    </source>
</reference>
<evidence type="ECO:0000313" key="2">
    <source>
        <dbReference type="Proteomes" id="UP000198847"/>
    </source>
</evidence>
<organism evidence="1 2">
    <name type="scientific">Propionispora vibrioides</name>
    <dbReference type="NCBI Taxonomy" id="112903"/>
    <lineage>
        <taxon>Bacteria</taxon>
        <taxon>Bacillati</taxon>
        <taxon>Bacillota</taxon>
        <taxon>Negativicutes</taxon>
        <taxon>Selenomonadales</taxon>
        <taxon>Sporomusaceae</taxon>
        <taxon>Propionispora</taxon>
    </lineage>
</organism>